<feature type="transmembrane region" description="Helical" evidence="2">
    <location>
        <begin position="21"/>
        <end position="42"/>
    </location>
</feature>
<feature type="compositionally biased region" description="Low complexity" evidence="1">
    <location>
        <begin position="93"/>
        <end position="106"/>
    </location>
</feature>
<evidence type="ECO:0000313" key="4">
    <source>
        <dbReference type="Proteomes" id="UP000655287"/>
    </source>
</evidence>
<feature type="transmembrane region" description="Helical" evidence="2">
    <location>
        <begin position="54"/>
        <end position="73"/>
    </location>
</feature>
<keyword evidence="2" id="KW-0472">Membrane</keyword>
<gene>
    <name evidence="3" type="ORF">Sru01_67130</name>
</gene>
<evidence type="ECO:0000256" key="2">
    <source>
        <dbReference type="SAM" id="Phobius"/>
    </source>
</evidence>
<dbReference type="EMBL" id="BOOU01000108">
    <property type="protein sequence ID" value="GII81731.1"/>
    <property type="molecule type" value="Genomic_DNA"/>
</dbReference>
<feature type="region of interest" description="Disordered" evidence="1">
    <location>
        <begin position="72"/>
        <end position="123"/>
    </location>
</feature>
<sequence>MLFGGTSRWIGDYPYNSVMTAGRIIFLMFGSILLFLGVGGGLTDDDPVDLQRAQIAVLGGIGLMVAAAACATAERRESTRPGPYPLPGPVQQPPYQGYPQQPGYGAPQPPHPQGQQAPGPYQR</sequence>
<dbReference type="Proteomes" id="UP000655287">
    <property type="component" value="Unassembled WGS sequence"/>
</dbReference>
<keyword evidence="2" id="KW-1133">Transmembrane helix</keyword>
<feature type="compositionally biased region" description="Low complexity" evidence="1">
    <location>
        <begin position="113"/>
        <end position="123"/>
    </location>
</feature>
<evidence type="ECO:0000256" key="1">
    <source>
        <dbReference type="SAM" id="MobiDB-lite"/>
    </source>
</evidence>
<protein>
    <submittedName>
        <fullName evidence="3">Uncharacterized protein</fullName>
    </submittedName>
</protein>
<accession>A0A919V235</accession>
<reference evidence="3" key="1">
    <citation type="submission" date="2021-01" db="EMBL/GenBank/DDBJ databases">
        <title>Whole genome shotgun sequence of Sphaerisporangium rufum NBRC 109079.</title>
        <authorList>
            <person name="Komaki H."/>
            <person name="Tamura T."/>
        </authorList>
    </citation>
    <scope>NUCLEOTIDE SEQUENCE</scope>
    <source>
        <strain evidence="3">NBRC 109079</strain>
    </source>
</reference>
<feature type="compositionally biased region" description="Pro residues" evidence="1">
    <location>
        <begin position="82"/>
        <end position="92"/>
    </location>
</feature>
<proteinExistence type="predicted"/>
<dbReference type="AlphaFoldDB" id="A0A919V235"/>
<evidence type="ECO:0000313" key="3">
    <source>
        <dbReference type="EMBL" id="GII81731.1"/>
    </source>
</evidence>
<organism evidence="3 4">
    <name type="scientific">Sphaerisporangium rufum</name>
    <dbReference type="NCBI Taxonomy" id="1381558"/>
    <lineage>
        <taxon>Bacteria</taxon>
        <taxon>Bacillati</taxon>
        <taxon>Actinomycetota</taxon>
        <taxon>Actinomycetes</taxon>
        <taxon>Streptosporangiales</taxon>
        <taxon>Streptosporangiaceae</taxon>
        <taxon>Sphaerisporangium</taxon>
    </lineage>
</organism>
<name>A0A919V235_9ACTN</name>
<comment type="caution">
    <text evidence="3">The sequence shown here is derived from an EMBL/GenBank/DDBJ whole genome shotgun (WGS) entry which is preliminary data.</text>
</comment>
<keyword evidence="2" id="KW-0812">Transmembrane</keyword>
<keyword evidence="4" id="KW-1185">Reference proteome</keyword>